<accession>A0A2P5D5F1</accession>
<organism evidence="1 2">
    <name type="scientific">Parasponia andersonii</name>
    <name type="common">Sponia andersonii</name>
    <dbReference type="NCBI Taxonomy" id="3476"/>
    <lineage>
        <taxon>Eukaryota</taxon>
        <taxon>Viridiplantae</taxon>
        <taxon>Streptophyta</taxon>
        <taxon>Embryophyta</taxon>
        <taxon>Tracheophyta</taxon>
        <taxon>Spermatophyta</taxon>
        <taxon>Magnoliopsida</taxon>
        <taxon>eudicotyledons</taxon>
        <taxon>Gunneridae</taxon>
        <taxon>Pentapetalae</taxon>
        <taxon>rosids</taxon>
        <taxon>fabids</taxon>
        <taxon>Rosales</taxon>
        <taxon>Cannabaceae</taxon>
        <taxon>Parasponia</taxon>
    </lineage>
</organism>
<name>A0A2P5D5F1_PARAD</name>
<evidence type="ECO:0000313" key="1">
    <source>
        <dbReference type="EMBL" id="PON68448.1"/>
    </source>
</evidence>
<gene>
    <name evidence="1" type="ORF">PanWU01x14_096000</name>
</gene>
<protein>
    <submittedName>
        <fullName evidence="1">Uncharacterized protein</fullName>
    </submittedName>
</protein>
<reference evidence="2" key="1">
    <citation type="submission" date="2016-06" db="EMBL/GenBank/DDBJ databases">
        <title>Parallel loss of symbiosis genes in relatives of nitrogen-fixing non-legume Parasponia.</title>
        <authorList>
            <person name="Van Velzen R."/>
            <person name="Holmer R."/>
            <person name="Bu F."/>
            <person name="Rutten L."/>
            <person name="Van Zeijl A."/>
            <person name="Liu W."/>
            <person name="Santuari L."/>
            <person name="Cao Q."/>
            <person name="Sharma T."/>
            <person name="Shen D."/>
            <person name="Roswanjaya Y."/>
            <person name="Wardhani T."/>
            <person name="Kalhor M.S."/>
            <person name="Jansen J."/>
            <person name="Van den Hoogen J."/>
            <person name="Gungor B."/>
            <person name="Hartog M."/>
            <person name="Hontelez J."/>
            <person name="Verver J."/>
            <person name="Yang W.-C."/>
            <person name="Schijlen E."/>
            <person name="Repin R."/>
            <person name="Schilthuizen M."/>
            <person name="Schranz E."/>
            <person name="Heidstra R."/>
            <person name="Miyata K."/>
            <person name="Fedorova E."/>
            <person name="Kohlen W."/>
            <person name="Bisseling T."/>
            <person name="Smit S."/>
            <person name="Geurts R."/>
        </authorList>
    </citation>
    <scope>NUCLEOTIDE SEQUENCE [LARGE SCALE GENOMIC DNA]</scope>
    <source>
        <strain evidence="2">cv. WU1-14</strain>
    </source>
</reference>
<dbReference type="AlphaFoldDB" id="A0A2P5D5F1"/>
<keyword evidence="2" id="KW-1185">Reference proteome</keyword>
<proteinExistence type="predicted"/>
<comment type="caution">
    <text evidence="1">The sequence shown here is derived from an EMBL/GenBank/DDBJ whole genome shotgun (WGS) entry which is preliminary data.</text>
</comment>
<dbReference type="EMBL" id="JXTB01000063">
    <property type="protein sequence ID" value="PON68448.1"/>
    <property type="molecule type" value="Genomic_DNA"/>
</dbReference>
<dbReference type="Proteomes" id="UP000237105">
    <property type="component" value="Unassembled WGS sequence"/>
</dbReference>
<feature type="non-terminal residue" evidence="1">
    <location>
        <position position="54"/>
    </location>
</feature>
<sequence>MGFQLTESCRKSYFSLWLLVNRNWQNQLTDSVSRSTDSTSKENFNFSAIFLRIF</sequence>
<evidence type="ECO:0000313" key="2">
    <source>
        <dbReference type="Proteomes" id="UP000237105"/>
    </source>
</evidence>